<dbReference type="SFLD" id="SFLDS00001">
    <property type="entry name" value="Enolase"/>
    <property type="match status" value="1"/>
</dbReference>
<accession>A0A1I8G9Z1</accession>
<feature type="domain" description="Mandelate racemase/muconate lactonizing enzyme C-terminal" evidence="3">
    <location>
        <begin position="120"/>
        <end position="215"/>
    </location>
</feature>
<dbReference type="InterPro" id="IPR036849">
    <property type="entry name" value="Enolase-like_C_sf"/>
</dbReference>
<protein>
    <submittedName>
        <fullName evidence="5">MR_MLE domain-containing protein</fullName>
    </submittedName>
</protein>
<keyword evidence="4" id="KW-1185">Reference proteome</keyword>
<evidence type="ECO:0000256" key="2">
    <source>
        <dbReference type="ARBA" id="ARBA00022723"/>
    </source>
</evidence>
<dbReference type="InterPro" id="IPR034593">
    <property type="entry name" value="DgoD-like"/>
</dbReference>
<name>A0A1I8G9Z1_9PLAT</name>
<dbReference type="GO" id="GO:0046872">
    <property type="term" value="F:metal ion binding"/>
    <property type="evidence" value="ECO:0007669"/>
    <property type="project" value="UniProtKB-KW"/>
</dbReference>
<dbReference type="SMART" id="SM00922">
    <property type="entry name" value="MR_MLE"/>
    <property type="match status" value="1"/>
</dbReference>
<evidence type="ECO:0000313" key="4">
    <source>
        <dbReference type="Proteomes" id="UP000095280"/>
    </source>
</evidence>
<keyword evidence="2" id="KW-0479">Metal-binding</keyword>
<dbReference type="Proteomes" id="UP000095280">
    <property type="component" value="Unplaced"/>
</dbReference>
<organism evidence="4 5">
    <name type="scientific">Macrostomum lignano</name>
    <dbReference type="NCBI Taxonomy" id="282301"/>
    <lineage>
        <taxon>Eukaryota</taxon>
        <taxon>Metazoa</taxon>
        <taxon>Spiralia</taxon>
        <taxon>Lophotrochozoa</taxon>
        <taxon>Platyhelminthes</taxon>
        <taxon>Rhabditophora</taxon>
        <taxon>Macrostomorpha</taxon>
        <taxon>Macrostomida</taxon>
        <taxon>Macrostomidae</taxon>
        <taxon>Macrostomum</taxon>
    </lineage>
</organism>
<reference evidence="5" key="1">
    <citation type="submission" date="2016-11" db="UniProtKB">
        <authorList>
            <consortium name="WormBaseParasite"/>
        </authorList>
    </citation>
    <scope>IDENTIFICATION</scope>
</reference>
<dbReference type="Pfam" id="PF13378">
    <property type="entry name" value="MR_MLE_C"/>
    <property type="match status" value="1"/>
</dbReference>
<dbReference type="PANTHER" id="PTHR48080:SF3">
    <property type="entry name" value="ENOLASE SUPERFAMILY MEMBER DDB_G0284701"/>
    <property type="match status" value="1"/>
</dbReference>
<dbReference type="InterPro" id="IPR029065">
    <property type="entry name" value="Enolase_C-like"/>
</dbReference>
<comment type="similarity">
    <text evidence="1">Belongs to the mandelate racemase/muconate lactonizing enzyme family.</text>
</comment>
<dbReference type="AlphaFoldDB" id="A0A1I8G9Z1"/>
<sequence>MRITNVNIYRADLPLLDESYNLSDGKSVRVLDATVVELVTDSGIRGYGECCPLGPNYLPSYANGLRTGLAELRPNLIGLDPLDIEVVNRQMDYNLKCAPCSGGRFGDYVPLYRPISQGSPEEMVERVRHYRATRGYRRFQLKVGGSDEMLDAARIRAVRSALTDGELLVADANTGWLPHQAVRVCQSVSDQDVYIEQPCATMDQCRQVREASACGLPFILDESIDSLDSLLSMRGAADCINIKISKVGGLTKARQMRDLAVHLGLAMVLEDCWGSDFATAAIAHLAHSTPEKHRLMSADFNTYHPVRTGHLAKPLTNDRGGMVAPEGPGLGVEPNFAALMKV</sequence>
<dbReference type="PANTHER" id="PTHR48080">
    <property type="entry name" value="D-GALACTONATE DEHYDRATASE-RELATED"/>
    <property type="match status" value="1"/>
</dbReference>
<dbReference type="Gene3D" id="3.20.20.120">
    <property type="entry name" value="Enolase-like C-terminal domain"/>
    <property type="match status" value="1"/>
</dbReference>
<dbReference type="Gene3D" id="3.30.390.10">
    <property type="entry name" value="Enolase-like, N-terminal domain"/>
    <property type="match status" value="1"/>
</dbReference>
<dbReference type="SUPFAM" id="SSF54826">
    <property type="entry name" value="Enolase N-terminal domain-like"/>
    <property type="match status" value="1"/>
</dbReference>
<evidence type="ECO:0000256" key="1">
    <source>
        <dbReference type="ARBA" id="ARBA00008031"/>
    </source>
</evidence>
<dbReference type="InterPro" id="IPR029017">
    <property type="entry name" value="Enolase-like_N"/>
</dbReference>
<evidence type="ECO:0000259" key="3">
    <source>
        <dbReference type="SMART" id="SM00922"/>
    </source>
</evidence>
<dbReference type="SUPFAM" id="SSF51604">
    <property type="entry name" value="Enolase C-terminal domain-like"/>
    <property type="match status" value="1"/>
</dbReference>
<evidence type="ECO:0000313" key="5">
    <source>
        <dbReference type="WBParaSite" id="maker-uti_cns_0001285-snap-gene-0.4-mRNA-1"/>
    </source>
</evidence>
<dbReference type="WBParaSite" id="maker-uti_cns_0001285-snap-gene-0.4-mRNA-1">
    <property type="protein sequence ID" value="maker-uti_cns_0001285-snap-gene-0.4-mRNA-1"/>
    <property type="gene ID" value="maker-uti_cns_0001285-snap-gene-0.4"/>
</dbReference>
<dbReference type="InterPro" id="IPR013342">
    <property type="entry name" value="Mandelate_racemase_C"/>
</dbReference>
<proteinExistence type="inferred from homology"/>